<dbReference type="Proteomes" id="UP000016517">
    <property type="component" value="Unassembled WGS sequence"/>
</dbReference>
<dbReference type="RefSeq" id="WP_021511170.1">
    <property type="nucleotide sequence ID" value="NZ_AVST01000083.1"/>
</dbReference>
<name>A0AAV3JWV1_ACIBA</name>
<protein>
    <submittedName>
        <fullName evidence="1">Uncharacterized protein</fullName>
    </submittedName>
</protein>
<evidence type="ECO:0000313" key="1">
    <source>
        <dbReference type="EMBL" id="ERH68315.1"/>
    </source>
</evidence>
<dbReference type="AlphaFoldDB" id="A0AAV3JWV1"/>
<gene>
    <name evidence="1" type="ORF">N173_06015</name>
</gene>
<organism evidence="1 2">
    <name type="scientific">Acinetobacter baumannii EGD-HP18</name>
    <dbReference type="NCBI Taxonomy" id="1358412"/>
    <lineage>
        <taxon>Bacteria</taxon>
        <taxon>Pseudomonadati</taxon>
        <taxon>Pseudomonadota</taxon>
        <taxon>Gammaproteobacteria</taxon>
        <taxon>Moraxellales</taxon>
        <taxon>Moraxellaceae</taxon>
        <taxon>Acinetobacter</taxon>
        <taxon>Acinetobacter calcoaceticus/baumannii complex</taxon>
    </lineage>
</organism>
<evidence type="ECO:0000313" key="2">
    <source>
        <dbReference type="Proteomes" id="UP000016517"/>
    </source>
</evidence>
<sequence>MRYFKTQFQICLKHFLYAQPNYSNGANTHYLKVKPVNHYFKLLIDESFKDLRSSIYTEIAENRREPFDHAIKYLISSNKLLDVDGIDIYYTYLPSVSISAFSCELFLKAWIAEDKVEHIYSPYHQVTHVRYMGSFATTFLKSLPKGNLHNLKEIFLALPEDIQDFHIYIYDCFYKTSLNLSLVDALEKVKSYFIDSRYFFEKPNAQYDAYLVNDLANFFYEVFLFLNNWNGKVHTDINQITF</sequence>
<reference evidence="1 2" key="1">
    <citation type="submission" date="2013-08" db="EMBL/GenBank/DDBJ databases">
        <title>Study of Ammonical-Nitrogen removal by Nitrification Denitrification process using lab isolates.</title>
        <authorList>
            <person name="Khardenavis A.A."/>
            <person name="Pal R.R."/>
            <person name="Kapley A."/>
            <person name="Qureshi A."/>
            <person name="Purohit H.J."/>
        </authorList>
    </citation>
    <scope>NUCLEOTIDE SEQUENCE [LARGE SCALE GENOMIC DNA]</scope>
    <source>
        <strain evidence="1 2">EGD-HP18</strain>
    </source>
</reference>
<dbReference type="EMBL" id="AVST01000083">
    <property type="protein sequence ID" value="ERH68315.1"/>
    <property type="molecule type" value="Genomic_DNA"/>
</dbReference>
<comment type="caution">
    <text evidence="1">The sequence shown here is derived from an EMBL/GenBank/DDBJ whole genome shotgun (WGS) entry which is preliminary data.</text>
</comment>
<proteinExistence type="predicted"/>
<accession>A0AAV3JWV1</accession>